<accession>A0A150WP73</accession>
<comment type="caution">
    <text evidence="3">The sequence shown here is derived from an EMBL/GenBank/DDBJ whole genome shotgun (WGS) entry which is preliminary data.</text>
</comment>
<dbReference type="AlphaFoldDB" id="A0A150WP73"/>
<proteinExistence type="predicted"/>
<dbReference type="PANTHER" id="PTHR36919:SF3">
    <property type="entry name" value="BLL5882 PROTEIN"/>
    <property type="match status" value="1"/>
</dbReference>
<organism evidence="3 4">
    <name type="scientific">Bdellovibrio bacteriovorus</name>
    <dbReference type="NCBI Taxonomy" id="959"/>
    <lineage>
        <taxon>Bacteria</taxon>
        <taxon>Pseudomonadati</taxon>
        <taxon>Bdellovibrionota</taxon>
        <taxon>Bdellovibrionia</taxon>
        <taxon>Bdellovibrionales</taxon>
        <taxon>Pseudobdellovibrionaceae</taxon>
        <taxon>Bdellovibrio</taxon>
    </lineage>
</organism>
<evidence type="ECO:0000256" key="1">
    <source>
        <dbReference type="SAM" id="SignalP"/>
    </source>
</evidence>
<keyword evidence="4" id="KW-1185">Reference proteome</keyword>
<dbReference type="RefSeq" id="WP_061833879.1">
    <property type="nucleotide sequence ID" value="NZ_LUKE01000001.1"/>
</dbReference>
<feature type="domain" description="DUF2147" evidence="2">
    <location>
        <begin position="24"/>
        <end position="141"/>
    </location>
</feature>
<gene>
    <name evidence="3" type="ORF">AZI86_04450</name>
</gene>
<protein>
    <recommendedName>
        <fullName evidence="2">DUF2147 domain-containing protein</fullName>
    </recommendedName>
</protein>
<evidence type="ECO:0000259" key="2">
    <source>
        <dbReference type="Pfam" id="PF09917"/>
    </source>
</evidence>
<dbReference type="Gene3D" id="2.40.128.520">
    <property type="match status" value="1"/>
</dbReference>
<dbReference type="PANTHER" id="PTHR36919">
    <property type="entry name" value="BLR1215 PROTEIN"/>
    <property type="match status" value="1"/>
</dbReference>
<dbReference type="EMBL" id="LUKE01000001">
    <property type="protein sequence ID" value="KYG66313.1"/>
    <property type="molecule type" value="Genomic_DNA"/>
</dbReference>
<dbReference type="InterPro" id="IPR019223">
    <property type="entry name" value="DUF2147"/>
</dbReference>
<evidence type="ECO:0000313" key="3">
    <source>
        <dbReference type="EMBL" id="KYG66313.1"/>
    </source>
</evidence>
<dbReference type="Pfam" id="PF09917">
    <property type="entry name" value="DUF2147"/>
    <property type="match status" value="1"/>
</dbReference>
<sequence length="144" mass="16293">MKLLITMLVLLAPLSVWATSPVVGKWKTIDDETGKPKSIVEITQVGDEFKGHILELLNPEKPNPVCEKCKGDKKDKPIVGLEIMWNMKETEKDSEWSKGEILDPNNGKTYSCRLRLKDDGKKLEVRGFIGFSLIGRSQVWIKEP</sequence>
<feature type="signal peptide" evidence="1">
    <location>
        <begin position="1"/>
        <end position="18"/>
    </location>
</feature>
<feature type="chain" id="PRO_5007573076" description="DUF2147 domain-containing protein" evidence="1">
    <location>
        <begin position="19"/>
        <end position="144"/>
    </location>
</feature>
<dbReference type="Proteomes" id="UP000075320">
    <property type="component" value="Unassembled WGS sequence"/>
</dbReference>
<name>A0A150WP73_BDEBC</name>
<dbReference type="OrthoDB" id="5297137at2"/>
<reference evidence="3 4" key="1">
    <citation type="submission" date="2016-03" db="EMBL/GenBank/DDBJ databases">
        <authorList>
            <person name="Ploux O."/>
        </authorList>
    </citation>
    <scope>NUCLEOTIDE SEQUENCE [LARGE SCALE GENOMIC DNA]</scope>
    <source>
        <strain evidence="3 4">R0</strain>
    </source>
</reference>
<keyword evidence="1" id="KW-0732">Signal</keyword>
<evidence type="ECO:0000313" key="4">
    <source>
        <dbReference type="Proteomes" id="UP000075320"/>
    </source>
</evidence>